<evidence type="ECO:0000313" key="1">
    <source>
        <dbReference type="EMBL" id="KAJ1125539.1"/>
    </source>
</evidence>
<reference evidence="1" key="1">
    <citation type="journal article" date="2022" name="bioRxiv">
        <title>Sequencing and chromosome-scale assembly of the giantPleurodeles waltlgenome.</title>
        <authorList>
            <person name="Brown T."/>
            <person name="Elewa A."/>
            <person name="Iarovenko S."/>
            <person name="Subramanian E."/>
            <person name="Araus A.J."/>
            <person name="Petzold A."/>
            <person name="Susuki M."/>
            <person name="Suzuki K.-i.T."/>
            <person name="Hayashi T."/>
            <person name="Toyoda A."/>
            <person name="Oliveira C."/>
            <person name="Osipova E."/>
            <person name="Leigh N.D."/>
            <person name="Simon A."/>
            <person name="Yun M.H."/>
        </authorList>
    </citation>
    <scope>NUCLEOTIDE SEQUENCE</scope>
    <source>
        <strain evidence="1">20211129_DDA</strain>
        <tissue evidence="1">Liver</tissue>
    </source>
</reference>
<gene>
    <name evidence="1" type="ORF">NDU88_003967</name>
</gene>
<evidence type="ECO:0000313" key="2">
    <source>
        <dbReference type="Proteomes" id="UP001066276"/>
    </source>
</evidence>
<accession>A0AAV7PFC6</accession>
<dbReference type="Proteomes" id="UP001066276">
    <property type="component" value="Chromosome 7"/>
</dbReference>
<proteinExistence type="predicted"/>
<comment type="caution">
    <text evidence="1">The sequence shown here is derived from an EMBL/GenBank/DDBJ whole genome shotgun (WGS) entry which is preliminary data.</text>
</comment>
<protein>
    <submittedName>
        <fullName evidence="1">Uncharacterized protein</fullName>
    </submittedName>
</protein>
<organism evidence="1 2">
    <name type="scientific">Pleurodeles waltl</name>
    <name type="common">Iberian ribbed newt</name>
    <dbReference type="NCBI Taxonomy" id="8319"/>
    <lineage>
        <taxon>Eukaryota</taxon>
        <taxon>Metazoa</taxon>
        <taxon>Chordata</taxon>
        <taxon>Craniata</taxon>
        <taxon>Vertebrata</taxon>
        <taxon>Euteleostomi</taxon>
        <taxon>Amphibia</taxon>
        <taxon>Batrachia</taxon>
        <taxon>Caudata</taxon>
        <taxon>Salamandroidea</taxon>
        <taxon>Salamandridae</taxon>
        <taxon>Pleurodelinae</taxon>
        <taxon>Pleurodeles</taxon>
    </lineage>
</organism>
<dbReference type="EMBL" id="JANPWB010000011">
    <property type="protein sequence ID" value="KAJ1125539.1"/>
    <property type="molecule type" value="Genomic_DNA"/>
</dbReference>
<dbReference type="AlphaFoldDB" id="A0AAV7PFC6"/>
<sequence length="174" mass="19544">MEAATRCLGRDRQSTEITPLWQSDILDEVGGLQGIKTLVLIGIGQLGEVWQNQAFVSFDTPQQDYEMGDSERFHYLQLGHALRTHILEGEQLNTVAPLEVRLLTTSLTDKAFSLVYLKIFQFSGPPSGPVGLVEKRDQGTLENENWVESVQSSTEVAIYTQFRLVQLKILQGTY</sequence>
<keyword evidence="2" id="KW-1185">Reference proteome</keyword>
<name>A0AAV7PFC6_PLEWA</name>